<sequence>MEGNRIARVGHRHRVGAQHRHPGKGRHHCLQRIGHGNAQEAFLSSQARIIAGDAVMVGIANRDQPDTGGAGQPNRFLHGANRDQLAHAAIPVNNCRYRGGKNHLRLCRHIDEPAANLFVIQHNPIGAMRINAIQICRQQHIRDLLTLCRFKAKPVESLLTECL</sequence>
<proteinExistence type="predicted"/>
<gene>
    <name evidence="2" type="ORF">SDC9_134606</name>
</gene>
<dbReference type="AlphaFoldDB" id="A0A645DDE4"/>
<evidence type="ECO:0000313" key="2">
    <source>
        <dbReference type="EMBL" id="MPM87510.1"/>
    </source>
</evidence>
<protein>
    <submittedName>
        <fullName evidence="2">Uncharacterized protein</fullName>
    </submittedName>
</protein>
<evidence type="ECO:0000256" key="1">
    <source>
        <dbReference type="SAM" id="MobiDB-lite"/>
    </source>
</evidence>
<feature type="region of interest" description="Disordered" evidence="1">
    <location>
        <begin position="1"/>
        <end position="27"/>
    </location>
</feature>
<feature type="compositionally biased region" description="Basic residues" evidence="1">
    <location>
        <begin position="8"/>
        <end position="27"/>
    </location>
</feature>
<accession>A0A645DDE4</accession>
<dbReference type="EMBL" id="VSSQ01035314">
    <property type="protein sequence ID" value="MPM87510.1"/>
    <property type="molecule type" value="Genomic_DNA"/>
</dbReference>
<reference evidence="2" key="1">
    <citation type="submission" date="2019-08" db="EMBL/GenBank/DDBJ databases">
        <authorList>
            <person name="Kucharzyk K."/>
            <person name="Murdoch R.W."/>
            <person name="Higgins S."/>
            <person name="Loffler F."/>
        </authorList>
    </citation>
    <scope>NUCLEOTIDE SEQUENCE</scope>
</reference>
<name>A0A645DDE4_9ZZZZ</name>
<organism evidence="2">
    <name type="scientific">bioreactor metagenome</name>
    <dbReference type="NCBI Taxonomy" id="1076179"/>
    <lineage>
        <taxon>unclassified sequences</taxon>
        <taxon>metagenomes</taxon>
        <taxon>ecological metagenomes</taxon>
    </lineage>
</organism>
<comment type="caution">
    <text evidence="2">The sequence shown here is derived from an EMBL/GenBank/DDBJ whole genome shotgun (WGS) entry which is preliminary data.</text>
</comment>